<evidence type="ECO:0000313" key="3">
    <source>
        <dbReference type="EMBL" id="CAF1270258.1"/>
    </source>
</evidence>
<evidence type="ECO:0000313" key="4">
    <source>
        <dbReference type="EMBL" id="CAF3538357.1"/>
    </source>
</evidence>
<evidence type="ECO:0000313" key="2">
    <source>
        <dbReference type="EMBL" id="CAF1115942.1"/>
    </source>
</evidence>
<dbReference type="Proteomes" id="UP000663874">
    <property type="component" value="Unassembled WGS sequence"/>
</dbReference>
<comment type="caution">
    <text evidence="5">The sequence shown here is derived from an EMBL/GenBank/DDBJ whole genome shotgun (WGS) entry which is preliminary data.</text>
</comment>
<feature type="signal peptide" evidence="1">
    <location>
        <begin position="1"/>
        <end position="22"/>
    </location>
</feature>
<dbReference type="EMBL" id="CAJOBE010002062">
    <property type="protein sequence ID" value="CAF3796375.1"/>
    <property type="molecule type" value="Genomic_DNA"/>
</dbReference>
<dbReference type="PANTHER" id="PTHR12959:SF11">
    <property type="entry name" value="GPI TRANSAMIDASE COMPONENT PIG-T"/>
    <property type="match status" value="1"/>
</dbReference>
<dbReference type="Proteomes" id="UP000663823">
    <property type="component" value="Unassembled WGS sequence"/>
</dbReference>
<feature type="chain" id="PRO_5036234768" description="GPI transamidase component PIG-T" evidence="1">
    <location>
        <begin position="23"/>
        <end position="611"/>
    </location>
</feature>
<keyword evidence="1" id="KW-0732">Signal</keyword>
<evidence type="ECO:0000313" key="6">
    <source>
        <dbReference type="Proteomes" id="UP000663874"/>
    </source>
</evidence>
<dbReference type="PANTHER" id="PTHR12959">
    <property type="entry name" value="GPI TRANSAMIDASE COMPONENT PIG-T-RELATED"/>
    <property type="match status" value="1"/>
</dbReference>
<sequence length="611" mass="70008">MYSTKLIYCIFFILLSIYYCLSTDDIYKEELYIRPLSTGHTYFNLLFTTVASPNILKSNIVHHYHLFPKSIADTVRSNGVSEFHVSLTQGLWRYDHWGMPIVGAPPGAEVWAWFNPNEQQDVTSRWTSFAHELGGLLCASLNFVDSNVSTSSPHYSFRPQSTLPISKNLHQDNSLVRYAVLPREIVCTENLTPWKKLLPCVAGGSNHKGLVGLLDNAPKLYHSTYHSLRMDLRQICANIECTSTQLEFSMALAIVVDTTSSKPDHNEWTFRSIFGSNIAQICPLSSLTNVYVDLQLSQTNSFNLSPEPDYSIEQGTTPIIIYDLHNEKRKNTTFSLSCNYNKQKSVTIDNQNNKFSPPIVVHRYATGYGVRDGGIKTIIKLNEEQKQEDEITLLYFEQIPWYFRVFLHTLKITTLDNNRTEIKPDHISYIPGKDRERPYQLELVIKTKQSILINFEFEMAFLKWNEFPPDPNHGFYIPSAIISTILPSNIKSNYILRSLNSFSLNQSLSSLSDGFVRLYSETLLVNLPTPDFSMPFNVICLGCTAVALAFGGLHNLTTKDFAFGEKRPKIPFRQRLQDLRFRVMAARHALAQRIFRTRPQEQQQQQREHAE</sequence>
<dbReference type="AlphaFoldDB" id="A0A819BDD5"/>
<evidence type="ECO:0000313" key="5">
    <source>
        <dbReference type="EMBL" id="CAF3796375.1"/>
    </source>
</evidence>
<dbReference type="EMBL" id="CAJNOU010001927">
    <property type="protein sequence ID" value="CAF1270258.1"/>
    <property type="molecule type" value="Genomic_DNA"/>
</dbReference>
<evidence type="ECO:0008006" key="7">
    <source>
        <dbReference type="Google" id="ProtNLM"/>
    </source>
</evidence>
<dbReference type="Pfam" id="PF04113">
    <property type="entry name" value="Gpi16"/>
    <property type="match status" value="1"/>
</dbReference>
<organism evidence="5 6">
    <name type="scientific">Rotaria sordida</name>
    <dbReference type="NCBI Taxonomy" id="392033"/>
    <lineage>
        <taxon>Eukaryota</taxon>
        <taxon>Metazoa</taxon>
        <taxon>Spiralia</taxon>
        <taxon>Gnathifera</taxon>
        <taxon>Rotifera</taxon>
        <taxon>Eurotatoria</taxon>
        <taxon>Bdelloidea</taxon>
        <taxon>Philodinida</taxon>
        <taxon>Philodinidae</taxon>
        <taxon>Rotaria</taxon>
    </lineage>
</organism>
<accession>A0A819BDD5</accession>
<evidence type="ECO:0000256" key="1">
    <source>
        <dbReference type="SAM" id="SignalP"/>
    </source>
</evidence>
<name>A0A819BDD5_9BILA</name>
<dbReference type="EMBL" id="CAJOAX010000202">
    <property type="protein sequence ID" value="CAF3538357.1"/>
    <property type="molecule type" value="Genomic_DNA"/>
</dbReference>
<dbReference type="InterPro" id="IPR007245">
    <property type="entry name" value="PIG-T"/>
</dbReference>
<protein>
    <recommendedName>
        <fullName evidence="7">GPI transamidase component PIG-T</fullName>
    </recommendedName>
</protein>
<dbReference type="GO" id="GO:0042765">
    <property type="term" value="C:GPI-anchor transamidase complex"/>
    <property type="evidence" value="ECO:0007669"/>
    <property type="project" value="InterPro"/>
</dbReference>
<dbReference type="GO" id="GO:0016255">
    <property type="term" value="P:attachment of GPI anchor to protein"/>
    <property type="evidence" value="ECO:0007669"/>
    <property type="project" value="InterPro"/>
</dbReference>
<reference evidence="5" key="1">
    <citation type="submission" date="2021-02" db="EMBL/GenBank/DDBJ databases">
        <authorList>
            <person name="Nowell W R."/>
        </authorList>
    </citation>
    <scope>NUCLEOTIDE SEQUENCE</scope>
</reference>
<gene>
    <name evidence="5" type="ORF">FNK824_LOCUS14742</name>
    <name evidence="4" type="ORF">OTI717_LOCUS3675</name>
    <name evidence="2" type="ORF">RFH988_LOCUS20092</name>
    <name evidence="3" type="ORF">SEV965_LOCUS24711</name>
</gene>
<dbReference type="EMBL" id="CAJNOO010001214">
    <property type="protein sequence ID" value="CAF1115942.1"/>
    <property type="molecule type" value="Genomic_DNA"/>
</dbReference>
<proteinExistence type="predicted"/>
<dbReference type="Proteomes" id="UP000663882">
    <property type="component" value="Unassembled WGS sequence"/>
</dbReference>
<dbReference type="OrthoDB" id="331263at2759"/>
<dbReference type="Proteomes" id="UP000663889">
    <property type="component" value="Unassembled WGS sequence"/>
</dbReference>